<dbReference type="Proteomes" id="UP000572817">
    <property type="component" value="Unassembled WGS sequence"/>
</dbReference>
<name>A0A8H4INF9_9PEZI</name>
<dbReference type="OrthoDB" id="10585380at2759"/>
<comment type="caution">
    <text evidence="1">The sequence shown here is derived from an EMBL/GenBank/DDBJ whole genome shotgun (WGS) entry which is preliminary data.</text>
</comment>
<organism evidence="1 2">
    <name type="scientific">Botryosphaeria dothidea</name>
    <dbReference type="NCBI Taxonomy" id="55169"/>
    <lineage>
        <taxon>Eukaryota</taxon>
        <taxon>Fungi</taxon>
        <taxon>Dikarya</taxon>
        <taxon>Ascomycota</taxon>
        <taxon>Pezizomycotina</taxon>
        <taxon>Dothideomycetes</taxon>
        <taxon>Dothideomycetes incertae sedis</taxon>
        <taxon>Botryosphaeriales</taxon>
        <taxon>Botryosphaeriaceae</taxon>
        <taxon>Botryosphaeria</taxon>
    </lineage>
</organism>
<dbReference type="EMBL" id="WWBZ02000051">
    <property type="protein sequence ID" value="KAF4304760.1"/>
    <property type="molecule type" value="Genomic_DNA"/>
</dbReference>
<protein>
    <submittedName>
        <fullName evidence="1">Uncharacterized protein</fullName>
    </submittedName>
</protein>
<dbReference type="AlphaFoldDB" id="A0A8H4INF9"/>
<gene>
    <name evidence="1" type="ORF">GTA08_BOTSDO08436</name>
</gene>
<evidence type="ECO:0000313" key="2">
    <source>
        <dbReference type="Proteomes" id="UP000572817"/>
    </source>
</evidence>
<reference evidence="1" key="1">
    <citation type="submission" date="2020-04" db="EMBL/GenBank/DDBJ databases">
        <title>Genome Assembly and Annotation of Botryosphaeria dothidea sdau 11-99, a Latent Pathogen of Apple Fruit Ring Rot in China.</title>
        <authorList>
            <person name="Yu C."/>
            <person name="Diao Y."/>
            <person name="Lu Q."/>
            <person name="Zhao J."/>
            <person name="Cui S."/>
            <person name="Peng C."/>
            <person name="He B."/>
            <person name="Liu H."/>
        </authorList>
    </citation>
    <scope>NUCLEOTIDE SEQUENCE [LARGE SCALE GENOMIC DNA]</scope>
    <source>
        <strain evidence="1">Sdau11-99</strain>
    </source>
</reference>
<evidence type="ECO:0000313" key="1">
    <source>
        <dbReference type="EMBL" id="KAF4304760.1"/>
    </source>
</evidence>
<sequence length="320" mass="35548">MSELRLSTEGRSNALQVLFRNDKPFDTSKQGCPCCCHVLSAPDGTIVHRALAAYEVSVDIAAGRPYPKQSLVHLWVPAASYYLLRLKQTHRDIVPFLKDYFRHELKCDYIGPKSLLIIRNPTRFDNALSEAIAKVLKLHVRRLPDTYTKALDGSLKEALRVVQYPSVYEGDPADFESGETIPINATRRTPDVGVFYLGPGGSMGVPILVVEVGTGDKAAELENLAKWYLDIGKGVTKVIIAVAVSDQIRMMRYKVHSGDRTEGSAEIGDETNVVRGGVGFQLKDLFSEGVLRAAQSLGYTQIMSMEWKIEFREIAEVLKM</sequence>
<proteinExistence type="predicted"/>
<keyword evidence="2" id="KW-1185">Reference proteome</keyword>
<accession>A0A8H4INF9</accession>